<name>A0A1I0H2J1_9BACT</name>
<evidence type="ECO:0000313" key="3">
    <source>
        <dbReference type="Proteomes" id="UP000181981"/>
    </source>
</evidence>
<gene>
    <name evidence="2" type="ORF">SAMN05444285_1238</name>
</gene>
<proteinExistence type="predicted"/>
<protein>
    <submittedName>
        <fullName evidence="2">Uncharacterized protein</fullName>
    </submittedName>
</protein>
<reference evidence="2 3" key="1">
    <citation type="submission" date="2016-10" db="EMBL/GenBank/DDBJ databases">
        <authorList>
            <person name="de Groot N.N."/>
        </authorList>
    </citation>
    <scope>NUCLEOTIDE SEQUENCE [LARGE SCALE GENOMIC DNA]</scope>
    <source>
        <strain evidence="2 3">DSM 25947</strain>
    </source>
</reference>
<keyword evidence="1" id="KW-0472">Membrane</keyword>
<dbReference type="OrthoDB" id="1040322at2"/>
<keyword evidence="1" id="KW-0812">Transmembrane</keyword>
<sequence length="189" mass="21441">MMETQEILRLLQRYFDGETTEAEEQQLNAYFQSGEVADELAEYTEFFGGIAELAEKADDPTIEDDVMDYILENEHRDKTKYRTMWKAVTGIAASVIIVLGGFLFFQEQQKPFDDTFSDPEEAYAYAAKTLQFVGSKYNQGVAHLSEFEKLRKGSEPVKKATDPVVEFYEGIEKIEAAEASSPLQDIDSL</sequence>
<dbReference type="AlphaFoldDB" id="A0A1I0H2J1"/>
<accession>A0A1I0H2J1</accession>
<keyword evidence="1" id="KW-1133">Transmembrane helix</keyword>
<dbReference type="EMBL" id="FOHT01000023">
    <property type="protein sequence ID" value="SET77752.1"/>
    <property type="molecule type" value="Genomic_DNA"/>
</dbReference>
<organism evidence="2 3">
    <name type="scientific">Draconibacterium orientale</name>
    <dbReference type="NCBI Taxonomy" id="1168034"/>
    <lineage>
        <taxon>Bacteria</taxon>
        <taxon>Pseudomonadati</taxon>
        <taxon>Bacteroidota</taxon>
        <taxon>Bacteroidia</taxon>
        <taxon>Marinilabiliales</taxon>
        <taxon>Prolixibacteraceae</taxon>
        <taxon>Draconibacterium</taxon>
    </lineage>
</organism>
<dbReference type="Proteomes" id="UP000181981">
    <property type="component" value="Unassembled WGS sequence"/>
</dbReference>
<evidence type="ECO:0000256" key="1">
    <source>
        <dbReference type="SAM" id="Phobius"/>
    </source>
</evidence>
<dbReference type="RefSeq" id="WP_139178150.1">
    <property type="nucleotide sequence ID" value="NZ_FOHT01000023.1"/>
</dbReference>
<feature type="transmembrane region" description="Helical" evidence="1">
    <location>
        <begin position="84"/>
        <end position="105"/>
    </location>
</feature>
<evidence type="ECO:0000313" key="2">
    <source>
        <dbReference type="EMBL" id="SET77752.1"/>
    </source>
</evidence>